<protein>
    <recommendedName>
        <fullName evidence="4">HTH arsR-type domain-containing protein</fullName>
    </recommendedName>
</protein>
<evidence type="ECO:0000256" key="1">
    <source>
        <dbReference type="ARBA" id="ARBA00023015"/>
    </source>
</evidence>
<evidence type="ECO:0000313" key="6">
    <source>
        <dbReference type="Proteomes" id="UP000076038"/>
    </source>
</evidence>
<dbReference type="Gene3D" id="1.10.10.10">
    <property type="entry name" value="Winged helix-like DNA-binding domain superfamily/Winged helix DNA-binding domain"/>
    <property type="match status" value="1"/>
</dbReference>
<dbReference type="InterPro" id="IPR036390">
    <property type="entry name" value="WH_DNA-bd_sf"/>
</dbReference>
<dbReference type="EMBL" id="CP015220">
    <property type="protein sequence ID" value="AMY25980.1"/>
    <property type="molecule type" value="Genomic_DNA"/>
</dbReference>
<evidence type="ECO:0000256" key="2">
    <source>
        <dbReference type="ARBA" id="ARBA00023125"/>
    </source>
</evidence>
<keyword evidence="2" id="KW-0238">DNA-binding</keyword>
<dbReference type="InterPro" id="IPR051081">
    <property type="entry name" value="HTH_MetalResp_TranReg"/>
</dbReference>
<dbReference type="InterPro" id="IPR036388">
    <property type="entry name" value="WH-like_DNA-bd_sf"/>
</dbReference>
<dbReference type="KEGG" id="rhs:A3Q41_04716"/>
<dbReference type="InterPro" id="IPR001845">
    <property type="entry name" value="HTH_ArsR_DNA-bd_dom"/>
</dbReference>
<dbReference type="CDD" id="cd00090">
    <property type="entry name" value="HTH_ARSR"/>
    <property type="match status" value="1"/>
</dbReference>
<dbReference type="SMART" id="SM00418">
    <property type="entry name" value="HTH_ARSR"/>
    <property type="match status" value="1"/>
</dbReference>
<evidence type="ECO:0000313" key="5">
    <source>
        <dbReference type="EMBL" id="AMY25980.1"/>
    </source>
</evidence>
<reference evidence="6" key="2">
    <citation type="submission" date="2016-04" db="EMBL/GenBank/DDBJ databases">
        <title>Complete Genome and Plasmid Sequences for Rhodococcus fascians D188 and Draft Sequences for Rhodococcus spp. Isolates PBTS 1 and PBTS 2.</title>
        <authorList>
            <person name="Stamer R."/>
            <person name="Vereecke D."/>
            <person name="Zhang Y."/>
            <person name="Schilkey F."/>
            <person name="Devitt N."/>
            <person name="Randall J."/>
        </authorList>
    </citation>
    <scope>NUCLEOTIDE SEQUENCE [LARGE SCALE GENOMIC DNA]</scope>
    <source>
        <strain evidence="6">PBTS2</strain>
    </source>
</reference>
<organism evidence="5 6">
    <name type="scientific">Rhodococcoides fascians</name>
    <name type="common">Rhodococcus fascians</name>
    <dbReference type="NCBI Taxonomy" id="1828"/>
    <lineage>
        <taxon>Bacteria</taxon>
        <taxon>Bacillati</taxon>
        <taxon>Actinomycetota</taxon>
        <taxon>Actinomycetes</taxon>
        <taxon>Mycobacteriales</taxon>
        <taxon>Nocardiaceae</taxon>
        <taxon>Rhodococcoides</taxon>
    </lineage>
</organism>
<dbReference type="GO" id="GO:0003700">
    <property type="term" value="F:DNA-binding transcription factor activity"/>
    <property type="evidence" value="ECO:0007669"/>
    <property type="project" value="InterPro"/>
</dbReference>
<dbReference type="PANTHER" id="PTHR33154:SF33">
    <property type="entry name" value="TRANSCRIPTIONAL REPRESSOR SDPR"/>
    <property type="match status" value="1"/>
</dbReference>
<feature type="domain" description="HTH arsR-type" evidence="4">
    <location>
        <begin position="2"/>
        <end position="105"/>
    </location>
</feature>
<dbReference type="OrthoDB" id="3628427at2"/>
<dbReference type="GO" id="GO:0003677">
    <property type="term" value="F:DNA binding"/>
    <property type="evidence" value="ECO:0007669"/>
    <property type="project" value="UniProtKB-KW"/>
</dbReference>
<gene>
    <name evidence="5" type="ORF">A3Q41_04716</name>
</gene>
<accession>A0A143QSJ2</accession>
<dbReference type="PATRIC" id="fig|1653479.3.peg.4770"/>
<sequence length="105" mass="11647">MADELEPAELAAVFGALSNPARLAIMQWLKDPSDFPPQLEPAEQVGVCLKHIQSRAGVSQSTASQYMAVLQRAHLVTSTKIGPWVHYKRNADYLDRLTETIKTDL</sequence>
<reference evidence="5 6" key="1">
    <citation type="journal article" date="2016" name="Genome Announc.">
        <title>Complete Genome and Plasmid Sequences for Rhodococcus fascians D188 and Draft Sequences for Rhodococcus Isolates PBTS 1 and PBTS 2.</title>
        <authorList>
            <person name="Stamler R.A."/>
            <person name="Vereecke D."/>
            <person name="Zhang Y."/>
            <person name="Schilkey F."/>
            <person name="Devitt N."/>
            <person name="Randall J.J."/>
        </authorList>
    </citation>
    <scope>NUCLEOTIDE SEQUENCE [LARGE SCALE GENOMIC DNA]</scope>
    <source>
        <strain evidence="5 6">PBTS2</strain>
    </source>
</reference>
<keyword evidence="6" id="KW-1185">Reference proteome</keyword>
<dbReference type="RefSeq" id="WP_048319982.1">
    <property type="nucleotide sequence ID" value="NZ_CP015220.1"/>
</dbReference>
<dbReference type="PANTHER" id="PTHR33154">
    <property type="entry name" value="TRANSCRIPTIONAL REGULATOR, ARSR FAMILY"/>
    <property type="match status" value="1"/>
</dbReference>
<dbReference type="SUPFAM" id="SSF46785">
    <property type="entry name" value="Winged helix' DNA-binding domain"/>
    <property type="match status" value="1"/>
</dbReference>
<keyword evidence="3" id="KW-0804">Transcription</keyword>
<name>A0A143QSJ2_RHOFA</name>
<dbReference type="Proteomes" id="UP000076038">
    <property type="component" value="Chromosome"/>
</dbReference>
<keyword evidence="1" id="KW-0805">Transcription regulation</keyword>
<evidence type="ECO:0000259" key="4">
    <source>
        <dbReference type="PROSITE" id="PS50987"/>
    </source>
</evidence>
<dbReference type="InterPro" id="IPR011991">
    <property type="entry name" value="ArsR-like_HTH"/>
</dbReference>
<evidence type="ECO:0000256" key="3">
    <source>
        <dbReference type="ARBA" id="ARBA00023163"/>
    </source>
</evidence>
<dbReference type="PROSITE" id="PS50987">
    <property type="entry name" value="HTH_ARSR_2"/>
    <property type="match status" value="1"/>
</dbReference>
<proteinExistence type="predicted"/>
<dbReference type="AlphaFoldDB" id="A0A143QSJ2"/>